<dbReference type="GeneID" id="20816433"/>
<dbReference type="VEuPathDB" id="FungiDB:H257_14437"/>
<dbReference type="EMBL" id="KI913170">
    <property type="protein sequence ID" value="ETV70108.1"/>
    <property type="molecule type" value="Genomic_DNA"/>
</dbReference>
<protein>
    <submittedName>
        <fullName evidence="1">Uncharacterized protein</fullName>
    </submittedName>
</protein>
<accession>W4FTY7</accession>
<dbReference type="AlphaFoldDB" id="W4FTY7"/>
<gene>
    <name evidence="1" type="ORF">H257_14437</name>
</gene>
<name>W4FTY7_APHAT</name>
<proteinExistence type="predicted"/>
<sequence>MRCVYAYYFEVTLHNLPVLQHYYVLVLILLLANNTNPPTTLDHRSLSSQRKRGHVSVDRMRSVLSLSCGQPVWWWRHDGTTRQERMGQRLRGRNALGRVDLEHALHEVHAMDPPATVDVHAAAFPDAFPKIRDDVELPGGDFVSVAPGGGEEAAHDEWLLVVSY</sequence>
<reference evidence="1" key="1">
    <citation type="submission" date="2013-12" db="EMBL/GenBank/DDBJ databases">
        <title>The Genome Sequence of Aphanomyces astaci APO3.</title>
        <authorList>
            <consortium name="The Broad Institute Genomics Platform"/>
            <person name="Russ C."/>
            <person name="Tyler B."/>
            <person name="van West P."/>
            <person name="Dieguez-Uribeondo J."/>
            <person name="Young S.K."/>
            <person name="Zeng Q."/>
            <person name="Gargeya S."/>
            <person name="Fitzgerald M."/>
            <person name="Abouelleil A."/>
            <person name="Alvarado L."/>
            <person name="Chapman S.B."/>
            <person name="Gainer-Dewar J."/>
            <person name="Goldberg J."/>
            <person name="Griggs A."/>
            <person name="Gujja S."/>
            <person name="Hansen M."/>
            <person name="Howarth C."/>
            <person name="Imamovic A."/>
            <person name="Ireland A."/>
            <person name="Larimer J."/>
            <person name="McCowan C."/>
            <person name="Murphy C."/>
            <person name="Pearson M."/>
            <person name="Poon T.W."/>
            <person name="Priest M."/>
            <person name="Roberts A."/>
            <person name="Saif S."/>
            <person name="Shea T."/>
            <person name="Sykes S."/>
            <person name="Wortman J."/>
            <person name="Nusbaum C."/>
            <person name="Birren B."/>
        </authorList>
    </citation>
    <scope>NUCLEOTIDE SEQUENCE [LARGE SCALE GENOMIC DNA]</scope>
    <source>
        <strain evidence="1">APO3</strain>
    </source>
</reference>
<organism evidence="1">
    <name type="scientific">Aphanomyces astaci</name>
    <name type="common">Crayfish plague agent</name>
    <dbReference type="NCBI Taxonomy" id="112090"/>
    <lineage>
        <taxon>Eukaryota</taxon>
        <taxon>Sar</taxon>
        <taxon>Stramenopiles</taxon>
        <taxon>Oomycota</taxon>
        <taxon>Saprolegniomycetes</taxon>
        <taxon>Saprolegniales</taxon>
        <taxon>Verrucalvaceae</taxon>
        <taxon>Aphanomyces</taxon>
    </lineage>
</organism>
<dbReference type="RefSeq" id="XP_009840551.1">
    <property type="nucleotide sequence ID" value="XM_009842249.1"/>
</dbReference>
<evidence type="ECO:0000313" key="1">
    <source>
        <dbReference type="EMBL" id="ETV70108.1"/>
    </source>
</evidence>